<proteinExistence type="predicted"/>
<evidence type="ECO:0000313" key="4">
    <source>
        <dbReference type="EMBL" id="TDP60374.1"/>
    </source>
</evidence>
<dbReference type="EMBL" id="SNXR01000012">
    <property type="protein sequence ID" value="TDP60374.1"/>
    <property type="molecule type" value="Genomic_DNA"/>
</dbReference>
<dbReference type="SMART" id="SM00448">
    <property type="entry name" value="REC"/>
    <property type="match status" value="1"/>
</dbReference>
<keyword evidence="1" id="KW-0597">Phosphoprotein</keyword>
<protein>
    <submittedName>
        <fullName evidence="4">LytTR family two component transcriptional regulator</fullName>
    </submittedName>
</protein>
<dbReference type="SMART" id="SM00850">
    <property type="entry name" value="LytTR"/>
    <property type="match status" value="1"/>
</dbReference>
<accession>A0A4R6QC85</accession>
<dbReference type="AlphaFoldDB" id="A0A4R6QC85"/>
<reference evidence="4 5" key="1">
    <citation type="submission" date="2019-03" db="EMBL/GenBank/DDBJ databases">
        <title>Genomic Encyclopedia of Archaeal and Bacterial Type Strains, Phase II (KMG-II): from individual species to whole genera.</title>
        <authorList>
            <person name="Goeker M."/>
        </authorList>
    </citation>
    <scope>NUCLEOTIDE SEQUENCE [LARGE SCALE GENOMIC DNA]</scope>
    <source>
        <strain evidence="4 5">DSM 25687</strain>
    </source>
</reference>
<dbReference type="PROSITE" id="PS50930">
    <property type="entry name" value="HTH_LYTTR"/>
    <property type="match status" value="1"/>
</dbReference>
<dbReference type="PANTHER" id="PTHR37299">
    <property type="entry name" value="TRANSCRIPTIONAL REGULATOR-RELATED"/>
    <property type="match status" value="1"/>
</dbReference>
<dbReference type="SUPFAM" id="SSF52172">
    <property type="entry name" value="CheY-like"/>
    <property type="match status" value="1"/>
</dbReference>
<keyword evidence="5" id="KW-1185">Reference proteome</keyword>
<dbReference type="GO" id="GO:0003677">
    <property type="term" value="F:DNA binding"/>
    <property type="evidence" value="ECO:0007669"/>
    <property type="project" value="InterPro"/>
</dbReference>
<gene>
    <name evidence="4" type="ORF">BC748_1363</name>
</gene>
<evidence type="ECO:0000313" key="5">
    <source>
        <dbReference type="Proteomes" id="UP000295260"/>
    </source>
</evidence>
<name>A0A4R6QC85_9FLAO</name>
<organism evidence="4 5">
    <name type="scientific">Flavobacterium dankookense</name>
    <dbReference type="NCBI Taxonomy" id="706186"/>
    <lineage>
        <taxon>Bacteria</taxon>
        <taxon>Pseudomonadati</taxon>
        <taxon>Bacteroidota</taxon>
        <taxon>Flavobacteriia</taxon>
        <taxon>Flavobacteriales</taxon>
        <taxon>Flavobacteriaceae</taxon>
        <taxon>Flavobacterium</taxon>
    </lineage>
</organism>
<evidence type="ECO:0000259" key="2">
    <source>
        <dbReference type="PROSITE" id="PS50110"/>
    </source>
</evidence>
<dbReference type="Pfam" id="PF00072">
    <property type="entry name" value="Response_reg"/>
    <property type="match status" value="1"/>
</dbReference>
<dbReference type="Proteomes" id="UP000295260">
    <property type="component" value="Unassembled WGS sequence"/>
</dbReference>
<evidence type="ECO:0000256" key="1">
    <source>
        <dbReference type="PROSITE-ProRule" id="PRU00169"/>
    </source>
</evidence>
<dbReference type="InterPro" id="IPR001789">
    <property type="entry name" value="Sig_transdc_resp-reg_receiver"/>
</dbReference>
<comment type="caution">
    <text evidence="4">The sequence shown here is derived from an EMBL/GenBank/DDBJ whole genome shotgun (WGS) entry which is preliminary data.</text>
</comment>
<feature type="modified residue" description="4-aspartylphosphate" evidence="1">
    <location>
        <position position="87"/>
    </location>
</feature>
<feature type="domain" description="HTH LytTR-type" evidence="3">
    <location>
        <begin position="176"/>
        <end position="279"/>
    </location>
</feature>
<dbReference type="PANTHER" id="PTHR37299:SF1">
    <property type="entry name" value="STAGE 0 SPORULATION PROTEIN A HOMOLOG"/>
    <property type="match status" value="1"/>
</dbReference>
<dbReference type="InterPro" id="IPR046947">
    <property type="entry name" value="LytR-like"/>
</dbReference>
<dbReference type="PROSITE" id="PS50110">
    <property type="entry name" value="RESPONSE_REGULATORY"/>
    <property type="match status" value="1"/>
</dbReference>
<dbReference type="GO" id="GO:0000156">
    <property type="term" value="F:phosphorelay response regulator activity"/>
    <property type="evidence" value="ECO:0007669"/>
    <property type="project" value="InterPro"/>
</dbReference>
<feature type="domain" description="Response regulatory" evidence="2">
    <location>
        <begin position="35"/>
        <end position="148"/>
    </location>
</feature>
<dbReference type="InterPro" id="IPR011006">
    <property type="entry name" value="CheY-like_superfamily"/>
</dbReference>
<evidence type="ECO:0000259" key="3">
    <source>
        <dbReference type="PROSITE" id="PS50930"/>
    </source>
</evidence>
<sequence>MENTAQKNSFLLERVFRFEKNTILFPYSTTMKTIKAIVVDDEENARLIIKNFIADYCPTVEIIDEAEDVKSAVKLINKNQIDLVFLDIEMPNENGFALFDYFNKPTFETIFCTAYSEYAIKAFEVSATDYLLKPIGLIKLKEAIEKVESKLANKNSNSDNIAALKENLVEKEIKKIGILIGDGIVFMDLNDILYFEAEGSYTTIHHKNGTDLTVKKIKHFEDLLANDKRFFRIHRSYLINVSLIKKYSKKDGLSVTYDDRTLLPISREKKEEFEEFMQLNNIL</sequence>
<dbReference type="Pfam" id="PF04397">
    <property type="entry name" value="LytTR"/>
    <property type="match status" value="1"/>
</dbReference>
<dbReference type="Gene3D" id="2.40.50.1020">
    <property type="entry name" value="LytTr DNA-binding domain"/>
    <property type="match status" value="1"/>
</dbReference>
<dbReference type="InterPro" id="IPR007492">
    <property type="entry name" value="LytTR_DNA-bd_dom"/>
</dbReference>
<dbReference type="Gene3D" id="3.40.50.2300">
    <property type="match status" value="1"/>
</dbReference>